<accession>A0A1L6JFQ2</accession>
<dbReference type="EMBL" id="QQWO01000023">
    <property type="protein sequence ID" value="RSU99347.1"/>
    <property type="molecule type" value="Genomic_DNA"/>
</dbReference>
<organism evidence="1 3">
    <name type="scientific">Sphingomonas koreensis</name>
    <dbReference type="NCBI Taxonomy" id="93064"/>
    <lineage>
        <taxon>Bacteria</taxon>
        <taxon>Pseudomonadati</taxon>
        <taxon>Pseudomonadota</taxon>
        <taxon>Alphaproteobacteria</taxon>
        <taxon>Sphingomonadales</taxon>
        <taxon>Sphingomonadaceae</taxon>
        <taxon>Sphingomonas</taxon>
    </lineage>
</organism>
<dbReference type="EMBL" id="CP018820">
    <property type="protein sequence ID" value="APR54743.1"/>
    <property type="molecule type" value="Genomic_DNA"/>
</dbReference>
<dbReference type="Proteomes" id="UP000286681">
    <property type="component" value="Unassembled WGS sequence"/>
</dbReference>
<protein>
    <submittedName>
        <fullName evidence="1">Uncharacterized protein</fullName>
    </submittedName>
</protein>
<reference evidence="2 4" key="3">
    <citation type="submission" date="2018-07" db="EMBL/GenBank/DDBJ databases">
        <title>Genomic and Epidemiologic Investigation of an Indolent Hospital Outbreak.</title>
        <authorList>
            <person name="Johnson R.C."/>
            <person name="Deming C."/>
            <person name="Conlan S."/>
            <person name="Zellmer C.J."/>
            <person name="Michelin A.V."/>
            <person name="Lee-Lin S."/>
            <person name="Thomas P.J."/>
            <person name="Park M."/>
            <person name="Weingarten R.A."/>
            <person name="Less J."/>
            <person name="Dekker J.P."/>
            <person name="Frank K.M."/>
            <person name="Musser K.A."/>
            <person name="Mcquiston J.R."/>
            <person name="Henderson D.K."/>
            <person name="Lau A.F."/>
            <person name="Palmore T.N."/>
            <person name="Segre J.A."/>
        </authorList>
    </citation>
    <scope>NUCLEOTIDE SEQUENCE [LARGE SCALE GENOMIC DNA]</scope>
    <source>
        <strain evidence="2 4">SK-NIH.Env10_0317</strain>
    </source>
</reference>
<evidence type="ECO:0000313" key="1">
    <source>
        <dbReference type="EMBL" id="APR54743.1"/>
    </source>
</evidence>
<reference evidence="3" key="2">
    <citation type="submission" date="2016-12" db="EMBL/GenBank/DDBJ databases">
        <title>Whole genome sequencing of Sphingomonas sp. ABOJV.</title>
        <authorList>
            <person name="Conlan S."/>
            <person name="Thomas P.J."/>
            <person name="Mullikin J."/>
            <person name="Palmore T.N."/>
            <person name="Frank K.M."/>
            <person name="Segre J.A."/>
        </authorList>
    </citation>
    <scope>NUCLEOTIDE SEQUENCE [LARGE SCALE GENOMIC DNA]</scope>
    <source>
        <strain evidence="3">ABOJV</strain>
    </source>
</reference>
<dbReference type="Proteomes" id="UP000185161">
    <property type="component" value="Chromosome"/>
</dbReference>
<proteinExistence type="predicted"/>
<reference evidence="1" key="1">
    <citation type="submission" date="2016-12" db="EMBL/GenBank/DDBJ databases">
        <title>Whole genome sequencing of Sphingomonas koreensis.</title>
        <authorList>
            <person name="Conlan S."/>
            <person name="Thomas P.J."/>
            <person name="Mullikin J."/>
            <person name="Palmore T.N."/>
            <person name="Frank K.M."/>
            <person name="Segre J.A."/>
        </authorList>
    </citation>
    <scope>NUCLEOTIDE SEQUENCE</scope>
    <source>
        <strain evidence="1">ABOJV</strain>
    </source>
</reference>
<dbReference type="RefSeq" id="WP_075152993.1">
    <property type="nucleotide sequence ID" value="NZ_CP018820.1"/>
</dbReference>
<evidence type="ECO:0000313" key="2">
    <source>
        <dbReference type="EMBL" id="RSU99347.1"/>
    </source>
</evidence>
<evidence type="ECO:0000313" key="3">
    <source>
        <dbReference type="Proteomes" id="UP000185161"/>
    </source>
</evidence>
<dbReference type="AlphaFoldDB" id="A0A1L6JFQ2"/>
<evidence type="ECO:0000313" key="4">
    <source>
        <dbReference type="Proteomes" id="UP000286681"/>
    </source>
</evidence>
<gene>
    <name evidence="1" type="ORF">BRX40_01370</name>
    <name evidence="2" type="ORF">CA257_19975</name>
</gene>
<dbReference type="OrthoDB" id="6064812at2"/>
<keyword evidence="3" id="KW-1185">Reference proteome</keyword>
<name>A0A1L6JFQ2_9SPHN</name>
<sequence>MHAYVVTHAGRENEESFSNYLFDVAIDGRKVAELSHDYRGDAHWIRLPEGPWIELPERIVEGGGSQPLALSSAGVAALTNLIG</sequence>
<dbReference type="GeneID" id="44131203"/>
<dbReference type="KEGG" id="skr:BRX40_01370"/>